<dbReference type="EMBL" id="AMWJ02000001">
    <property type="protein sequence ID" value="NNJ14338.1"/>
    <property type="molecule type" value="Genomic_DNA"/>
</dbReference>
<dbReference type="CDD" id="cd13639">
    <property type="entry name" value="PBP2_OpuAC_like"/>
    <property type="match status" value="1"/>
</dbReference>
<reference evidence="5 6" key="1">
    <citation type="journal article" date="2013" name="Genome Announc.">
        <title>Genome Sequence of Naphthalene-Degrading Soil Bacterium Pseudomonas putida CSV86.</title>
        <authorList>
            <person name="Phale P.S."/>
            <person name="Paliwal V."/>
            <person name="Raju S.C."/>
            <person name="Modak A."/>
            <person name="Purohit H.J."/>
        </authorList>
    </citation>
    <scope>NUCLEOTIDE SEQUENCE [LARGE SCALE GENOMIC DNA]</scope>
    <source>
        <strain evidence="5 6">CSV86</strain>
    </source>
</reference>
<sequence>MKMRRLLGAGAALVLAMSAGQAMAKEVSIGYVDGWSDSVATTHVAAEVIKQKLGYDVKLMPVATGIMWQGVATGKLDAMLSAWLPVTHGEYWAKNKDEVVDYGPNFKDAKIGLIVPEYVKAQSVADLKTDDSFKEKIVGIDAGSGVMLKTDQAIKDYALDGYKLQASSGAAMTAELGRAYAKQQSIAVTGWVPHWMFAKWKLRFLEDPKGVYGAAETVNSIGSKELATKAPEVAEFLKKFSWQSKDEIGEVMLAIQEGAKPDAAAKDWVAKHPERVAEWTGK</sequence>
<protein>
    <submittedName>
        <fullName evidence="5">Glycine betaine ABC transporter substrate-binding protein</fullName>
    </submittedName>
</protein>
<dbReference type="InterPro" id="IPR007210">
    <property type="entry name" value="ABC_Gly_betaine_transp_sub-bd"/>
</dbReference>
<evidence type="ECO:0000313" key="6">
    <source>
        <dbReference type="Proteomes" id="UP000010448"/>
    </source>
</evidence>
<dbReference type="PANTHER" id="PTHR47737:SF1">
    <property type="entry name" value="GLYCINE BETAINE_PROLINE BETAINE TRANSPORT SYSTEM PERMEASE PROTEIN PROW"/>
    <property type="match status" value="1"/>
</dbReference>
<dbReference type="GO" id="GO:0015226">
    <property type="term" value="F:carnitine transmembrane transporter activity"/>
    <property type="evidence" value="ECO:0007669"/>
    <property type="project" value="TreeGrafter"/>
</dbReference>
<dbReference type="eggNOG" id="COG2113">
    <property type="taxonomic scope" value="Bacteria"/>
</dbReference>
<name>L1LTB7_9PSED</name>
<dbReference type="PANTHER" id="PTHR47737">
    <property type="entry name" value="GLYCINE BETAINE/PROLINE BETAINE TRANSPORT SYSTEM PERMEASE PROTEIN PROW"/>
    <property type="match status" value="1"/>
</dbReference>
<keyword evidence="4" id="KW-0472">Membrane</keyword>
<dbReference type="Pfam" id="PF04069">
    <property type="entry name" value="OpuAC"/>
    <property type="match status" value="1"/>
</dbReference>
<dbReference type="GO" id="GO:0031460">
    <property type="term" value="P:glycine betaine transport"/>
    <property type="evidence" value="ECO:0007669"/>
    <property type="project" value="TreeGrafter"/>
</dbReference>
<dbReference type="Proteomes" id="UP000010448">
    <property type="component" value="Unassembled WGS sequence"/>
</dbReference>
<dbReference type="RefSeq" id="WP_009407503.1">
    <property type="nucleotide sequence ID" value="NZ_AMWJ02000001.1"/>
</dbReference>
<dbReference type="OrthoDB" id="9787902at2"/>
<evidence type="ECO:0000256" key="2">
    <source>
        <dbReference type="ARBA" id="ARBA00022448"/>
    </source>
</evidence>
<organism evidence="5 6">
    <name type="scientific">Pseudomonas bharatica CSV86</name>
    <dbReference type="NCBI Taxonomy" id="1005395"/>
    <lineage>
        <taxon>Bacteria</taxon>
        <taxon>Pseudomonadati</taxon>
        <taxon>Pseudomonadota</taxon>
        <taxon>Gammaproteobacteria</taxon>
        <taxon>Pseudomonadales</taxon>
        <taxon>Pseudomonadaceae</taxon>
        <taxon>Pseudomonas</taxon>
        <taxon>Pseudomonas bharatica</taxon>
    </lineage>
</organism>
<dbReference type="GO" id="GO:0015871">
    <property type="term" value="P:choline transport"/>
    <property type="evidence" value="ECO:0007669"/>
    <property type="project" value="TreeGrafter"/>
</dbReference>
<dbReference type="GO" id="GO:0005275">
    <property type="term" value="F:amine transmembrane transporter activity"/>
    <property type="evidence" value="ECO:0007669"/>
    <property type="project" value="TreeGrafter"/>
</dbReference>
<evidence type="ECO:0000256" key="3">
    <source>
        <dbReference type="ARBA" id="ARBA00022475"/>
    </source>
</evidence>
<proteinExistence type="predicted"/>
<comment type="caution">
    <text evidence="5">The sequence shown here is derived from an EMBL/GenBank/DDBJ whole genome shotgun (WGS) entry which is preliminary data.</text>
</comment>
<evidence type="ECO:0000256" key="1">
    <source>
        <dbReference type="ARBA" id="ARBA00004236"/>
    </source>
</evidence>
<keyword evidence="6" id="KW-1185">Reference proteome</keyword>
<evidence type="ECO:0000313" key="5">
    <source>
        <dbReference type="EMBL" id="NNJ14338.1"/>
    </source>
</evidence>
<comment type="subcellular location">
    <subcellularLocation>
        <location evidence="1">Cell membrane</location>
    </subcellularLocation>
</comment>
<keyword evidence="3" id="KW-1003">Cell membrane</keyword>
<accession>L1LTB7</accession>
<evidence type="ECO:0000256" key="4">
    <source>
        <dbReference type="ARBA" id="ARBA00023136"/>
    </source>
</evidence>
<dbReference type="SUPFAM" id="SSF53850">
    <property type="entry name" value="Periplasmic binding protein-like II"/>
    <property type="match status" value="1"/>
</dbReference>
<dbReference type="Gene3D" id="3.40.190.100">
    <property type="entry name" value="Glycine betaine-binding periplasmic protein, domain 2"/>
    <property type="match status" value="1"/>
</dbReference>
<dbReference type="Gene3D" id="3.10.105.10">
    <property type="entry name" value="Dipeptide-binding Protein, Domain 3"/>
    <property type="match status" value="2"/>
</dbReference>
<dbReference type="AlphaFoldDB" id="L1LTB7"/>
<keyword evidence="2" id="KW-0813">Transport</keyword>
<gene>
    <name evidence="5" type="ORF">CSV86_003240</name>
</gene>
<dbReference type="GO" id="GO:0043190">
    <property type="term" value="C:ATP-binding cassette (ABC) transporter complex"/>
    <property type="evidence" value="ECO:0007669"/>
    <property type="project" value="InterPro"/>
</dbReference>